<reference evidence="7 8" key="1">
    <citation type="submission" date="2019-03" db="EMBL/GenBank/DDBJ databases">
        <title>Genomic Encyclopedia of Type Strains, Phase IV (KMG-IV): sequencing the most valuable type-strain genomes for metagenomic binning, comparative biology and taxonomic classification.</title>
        <authorList>
            <person name="Goeker M."/>
        </authorList>
    </citation>
    <scope>NUCLEOTIDE SEQUENCE [LARGE SCALE GENOMIC DNA]</scope>
    <source>
        <strain evidence="7 8">DSM 29481</strain>
    </source>
</reference>
<sequence length="563" mass="64923">MMVHDMKQRRKLLRNVSIRSRLLFGFIALPLVVMIICFLLYYNFSMQMIISKNQESSQHSVEMVEELFHLNMERLEDQMTEFCAQGIVYDMLLSDGESSVRKNFVAYAKMNMNLNGRNRLVLFNEKQEVIYDDAGEKEQGNLSLPSTLDISWAYKKEHNGIFLTKRIVYHNETIGYVCGGFKEGAFSPSFTNASSISNMMIIIDKDNHYLFGQAAFPKGKNIQISQDMVNVNGKSYYHESKQIEGMDWKVVNLVSSEYVLQEIHSTRNMLFLYGVAILILEAILSTIVYHSIYDPIHNILVSMRKLDETNLISSQVEDNGKDEVHELSENFNDLLNRVQELVKTVALEQEQKRETQLQLLQAQINPHFLFNTLNTLHYLAILNEDNPVSEGISALSKLLRNTIVDSNEYVDVEEEIENVKNYIIIQKLRYGDLFETVYNIDEDVRHCRILKFLLQPIVENSILHAFEEDREHQILTIRAQAEKGCLKIEIGDNGKGFQEVEQSYTNKKLSGIGIMNIQERIRLMYGDKYSMNIQSEVNKGTIVTLLLPYRKGGITDVQGIDSR</sequence>
<dbReference type="InterPro" id="IPR003594">
    <property type="entry name" value="HATPase_dom"/>
</dbReference>
<evidence type="ECO:0000313" key="8">
    <source>
        <dbReference type="Proteomes" id="UP000295773"/>
    </source>
</evidence>
<evidence type="ECO:0000259" key="6">
    <source>
        <dbReference type="PROSITE" id="PS50885"/>
    </source>
</evidence>
<keyword evidence="3" id="KW-0808">Transferase</keyword>
<dbReference type="Pfam" id="PF02518">
    <property type="entry name" value="HATPase_c"/>
    <property type="match status" value="1"/>
</dbReference>
<keyword evidence="2" id="KW-0597">Phosphoprotein</keyword>
<keyword evidence="5" id="KW-1133">Transmembrane helix</keyword>
<dbReference type="Gene3D" id="6.10.340.10">
    <property type="match status" value="1"/>
</dbReference>
<evidence type="ECO:0000256" key="3">
    <source>
        <dbReference type="ARBA" id="ARBA00022679"/>
    </source>
</evidence>
<evidence type="ECO:0000256" key="1">
    <source>
        <dbReference type="ARBA" id="ARBA00004370"/>
    </source>
</evidence>
<keyword evidence="4 7" id="KW-0418">Kinase</keyword>
<feature type="transmembrane region" description="Helical" evidence="5">
    <location>
        <begin position="21"/>
        <end position="44"/>
    </location>
</feature>
<name>A0A4R3T958_9FIRM</name>
<evidence type="ECO:0000256" key="5">
    <source>
        <dbReference type="SAM" id="Phobius"/>
    </source>
</evidence>
<gene>
    <name evidence="7" type="ORF">EDD61_11746</name>
</gene>
<evidence type="ECO:0000256" key="2">
    <source>
        <dbReference type="ARBA" id="ARBA00022553"/>
    </source>
</evidence>
<dbReference type="PROSITE" id="PS50885">
    <property type="entry name" value="HAMP"/>
    <property type="match status" value="1"/>
</dbReference>
<dbReference type="Gene3D" id="3.30.565.10">
    <property type="entry name" value="Histidine kinase-like ATPase, C-terminal domain"/>
    <property type="match status" value="1"/>
</dbReference>
<dbReference type="PANTHER" id="PTHR34220">
    <property type="entry name" value="SENSOR HISTIDINE KINASE YPDA"/>
    <property type="match status" value="1"/>
</dbReference>
<dbReference type="InterPro" id="IPR010559">
    <property type="entry name" value="Sig_transdc_His_kin_internal"/>
</dbReference>
<proteinExistence type="predicted"/>
<keyword evidence="8" id="KW-1185">Reference proteome</keyword>
<keyword evidence="5" id="KW-0812">Transmembrane</keyword>
<comment type="subcellular location">
    <subcellularLocation>
        <location evidence="1">Membrane</location>
    </subcellularLocation>
</comment>
<dbReference type="SUPFAM" id="SSF55874">
    <property type="entry name" value="ATPase domain of HSP90 chaperone/DNA topoisomerase II/histidine kinase"/>
    <property type="match status" value="1"/>
</dbReference>
<dbReference type="Pfam" id="PF06580">
    <property type="entry name" value="His_kinase"/>
    <property type="match status" value="1"/>
</dbReference>
<dbReference type="CDD" id="cd06225">
    <property type="entry name" value="HAMP"/>
    <property type="match status" value="1"/>
</dbReference>
<evidence type="ECO:0000313" key="7">
    <source>
        <dbReference type="EMBL" id="TCU57659.1"/>
    </source>
</evidence>
<accession>A0A4R3T958</accession>
<dbReference type="PANTHER" id="PTHR34220:SF7">
    <property type="entry name" value="SENSOR HISTIDINE KINASE YPDA"/>
    <property type="match status" value="1"/>
</dbReference>
<dbReference type="Proteomes" id="UP000295773">
    <property type="component" value="Unassembled WGS sequence"/>
</dbReference>
<dbReference type="GO" id="GO:0000155">
    <property type="term" value="F:phosphorelay sensor kinase activity"/>
    <property type="evidence" value="ECO:0007669"/>
    <property type="project" value="InterPro"/>
</dbReference>
<feature type="domain" description="HAMP" evidence="6">
    <location>
        <begin position="290"/>
        <end position="343"/>
    </location>
</feature>
<comment type="caution">
    <text evidence="7">The sequence shown here is derived from an EMBL/GenBank/DDBJ whole genome shotgun (WGS) entry which is preliminary data.</text>
</comment>
<dbReference type="InterPro" id="IPR003660">
    <property type="entry name" value="HAMP_dom"/>
</dbReference>
<protein>
    <submittedName>
        <fullName evidence="7">Two-component system sensor histidine kinase YesM</fullName>
    </submittedName>
</protein>
<dbReference type="GO" id="GO:0016020">
    <property type="term" value="C:membrane"/>
    <property type="evidence" value="ECO:0007669"/>
    <property type="project" value="UniProtKB-SubCell"/>
</dbReference>
<dbReference type="InterPro" id="IPR036890">
    <property type="entry name" value="HATPase_C_sf"/>
</dbReference>
<organism evidence="7 8">
    <name type="scientific">Longicatena caecimuris</name>
    <dbReference type="NCBI Taxonomy" id="1796635"/>
    <lineage>
        <taxon>Bacteria</taxon>
        <taxon>Bacillati</taxon>
        <taxon>Bacillota</taxon>
        <taxon>Erysipelotrichia</taxon>
        <taxon>Erysipelotrichales</taxon>
        <taxon>Erysipelotrichaceae</taxon>
        <taxon>Longicatena</taxon>
    </lineage>
</organism>
<dbReference type="EMBL" id="SMBP01000017">
    <property type="protein sequence ID" value="TCU57659.1"/>
    <property type="molecule type" value="Genomic_DNA"/>
</dbReference>
<keyword evidence="5" id="KW-0472">Membrane</keyword>
<evidence type="ECO:0000256" key="4">
    <source>
        <dbReference type="ARBA" id="ARBA00022777"/>
    </source>
</evidence>
<dbReference type="InterPro" id="IPR050640">
    <property type="entry name" value="Bact_2-comp_sensor_kinase"/>
</dbReference>
<dbReference type="RefSeq" id="WP_008690971.1">
    <property type="nucleotide sequence ID" value="NZ_JAQDJA010000002.1"/>
</dbReference>
<dbReference type="AlphaFoldDB" id="A0A4R3T958"/>